<gene>
    <name evidence="1" type="ORF">AFK62_20195</name>
</gene>
<protein>
    <submittedName>
        <fullName evidence="1">Uncharacterized protein</fullName>
    </submittedName>
</protein>
<keyword evidence="2" id="KW-1185">Reference proteome</keyword>
<keyword evidence="1" id="KW-0614">Plasmid</keyword>
<name>A0ABN4IJ75_9ENTR</name>
<reference evidence="1 2" key="3">
    <citation type="journal article" date="2016" name="Genome Announc.">
        <title>Fully Closed Genome Sequences of Five Type Strains of the Genus Cronobacter and One Cronobacter sakazakii Strain.</title>
        <authorList>
            <person name="Moine D."/>
            <person name="Kassam M."/>
            <person name="Baert L."/>
            <person name="Tang Y."/>
            <person name="Barretto C."/>
            <person name="Ngom Bru C."/>
            <person name="Klijn A."/>
            <person name="Descombes P."/>
        </authorList>
    </citation>
    <scope>NUCLEOTIDE SEQUENCE [LARGE SCALE GENOMIC DNA]</scope>
    <source>
        <strain evidence="1 2">LMG 26250</strain>
    </source>
</reference>
<sequence length="155" mass="17669">MSNDICGYLWPPLDAEGLRNLNDYAKLQQIGITKIKKEELYNFPNKLIPTKDCYVFLISDRPHYPNASYLIDYLDYSPDADIGLPVEGKARLNILLDVLSDIFSITNAKKMLVALTECSQIETIKKIKLCELYDVIQADFELYLGPPDILYEITG</sequence>
<geneLocation type="plasmid" evidence="1 2">
    <name>pCCO1</name>
</geneLocation>
<dbReference type="EMBL" id="CP012265">
    <property type="protein sequence ID" value="ALB64869.1"/>
    <property type="molecule type" value="Genomic_DNA"/>
</dbReference>
<organism evidence="1 2">
    <name type="scientific">Cronobacter condimenti 1330</name>
    <dbReference type="NCBI Taxonomy" id="1073999"/>
    <lineage>
        <taxon>Bacteria</taxon>
        <taxon>Pseudomonadati</taxon>
        <taxon>Pseudomonadota</taxon>
        <taxon>Gammaproteobacteria</taxon>
        <taxon>Enterobacterales</taxon>
        <taxon>Enterobacteriaceae</taxon>
        <taxon>Cronobacter</taxon>
    </lineage>
</organism>
<accession>A0ABN4IJ75</accession>
<reference evidence="2" key="2">
    <citation type="submission" date="2015-09" db="EMBL/GenBank/DDBJ databases">
        <title>Cronobacter genome sequencing and assembly.</title>
        <authorList>
            <person name="Descombes P."/>
            <person name="Baert L."/>
            <person name="Ngom-Bru C."/>
            <person name="Barretto C."/>
        </authorList>
    </citation>
    <scope>NUCLEOTIDE SEQUENCE [LARGE SCALE GENOMIC DNA]</scope>
    <source>
        <strain evidence="2">LMG 26250</strain>
        <plasmid evidence="2">pCCO1</plasmid>
    </source>
</reference>
<reference evidence="2" key="1">
    <citation type="submission" date="2015-07" db="EMBL/GenBank/DDBJ databases">
        <authorList>
            <person name="Moine D."/>
            <person name="Kassam M."/>
        </authorList>
    </citation>
    <scope>NUCLEOTIDE SEQUENCE [LARGE SCALE GENOMIC DNA]</scope>
    <source>
        <strain evidence="2">LMG 26250</strain>
        <plasmid evidence="2">pCCO1</plasmid>
    </source>
</reference>
<evidence type="ECO:0000313" key="2">
    <source>
        <dbReference type="Proteomes" id="UP000067320"/>
    </source>
</evidence>
<proteinExistence type="predicted"/>
<dbReference type="RefSeq" id="WP_032984291.1">
    <property type="nucleotide sequence ID" value="NZ_CAKW01000061.1"/>
</dbReference>
<evidence type="ECO:0000313" key="1">
    <source>
        <dbReference type="EMBL" id="ALB64869.1"/>
    </source>
</evidence>
<dbReference type="Proteomes" id="UP000067320">
    <property type="component" value="Plasmid pCCO1"/>
</dbReference>